<accession>A0ABT1G5M0</accession>
<organism evidence="2 3">
    <name type="scientific">Natronospira proteinivora</name>
    <dbReference type="NCBI Taxonomy" id="1807133"/>
    <lineage>
        <taxon>Bacteria</taxon>
        <taxon>Pseudomonadati</taxon>
        <taxon>Pseudomonadota</taxon>
        <taxon>Gammaproteobacteria</taxon>
        <taxon>Natronospirales</taxon>
        <taxon>Natronospiraceae</taxon>
        <taxon>Natronospira</taxon>
    </lineage>
</organism>
<dbReference type="EMBL" id="JALJYF010000001">
    <property type="protein sequence ID" value="MCP1726606.1"/>
    <property type="molecule type" value="Genomic_DNA"/>
</dbReference>
<evidence type="ECO:0000313" key="3">
    <source>
        <dbReference type="Proteomes" id="UP001523550"/>
    </source>
</evidence>
<dbReference type="RefSeq" id="WP_253445166.1">
    <property type="nucleotide sequence ID" value="NZ_JALJYF010000001.1"/>
</dbReference>
<sequence length="124" mass="13943">MKLEIPTACGNAPRKAFLVEFNVALAEGRFDEVIAAVTEDVVWQDVGRQRLEGKSALESYLNDHSLPKIQVLRLFRVITHGRDATVDGEMETASGDILSFCHVYTFKDTRNNWIRSCHSYQIGG</sequence>
<dbReference type="Pfam" id="PF12680">
    <property type="entry name" value="SnoaL_2"/>
    <property type="match status" value="1"/>
</dbReference>
<feature type="domain" description="SnoaL-like" evidence="1">
    <location>
        <begin position="21"/>
        <end position="109"/>
    </location>
</feature>
<dbReference type="Gene3D" id="3.10.450.50">
    <property type="match status" value="1"/>
</dbReference>
<evidence type="ECO:0000259" key="1">
    <source>
        <dbReference type="Pfam" id="PF12680"/>
    </source>
</evidence>
<dbReference type="SUPFAM" id="SSF54427">
    <property type="entry name" value="NTF2-like"/>
    <property type="match status" value="1"/>
</dbReference>
<dbReference type="InterPro" id="IPR037401">
    <property type="entry name" value="SnoaL-like"/>
</dbReference>
<dbReference type="InterPro" id="IPR032710">
    <property type="entry name" value="NTF2-like_dom_sf"/>
</dbReference>
<name>A0ABT1G5M0_9GAMM</name>
<proteinExistence type="predicted"/>
<gene>
    <name evidence="2" type="ORF">J2T60_000571</name>
</gene>
<protein>
    <recommendedName>
        <fullName evidence="1">SnoaL-like domain-containing protein</fullName>
    </recommendedName>
</protein>
<evidence type="ECO:0000313" key="2">
    <source>
        <dbReference type="EMBL" id="MCP1726606.1"/>
    </source>
</evidence>
<reference evidence="2 3" key="1">
    <citation type="submission" date="2022-03" db="EMBL/GenBank/DDBJ databases">
        <title>Genomic Encyclopedia of Type Strains, Phase III (KMG-III): the genomes of soil and plant-associated and newly described type strains.</title>
        <authorList>
            <person name="Whitman W."/>
        </authorList>
    </citation>
    <scope>NUCLEOTIDE SEQUENCE [LARGE SCALE GENOMIC DNA]</scope>
    <source>
        <strain evidence="2 3">BSker1</strain>
    </source>
</reference>
<keyword evidence="3" id="KW-1185">Reference proteome</keyword>
<comment type="caution">
    <text evidence="2">The sequence shown here is derived from an EMBL/GenBank/DDBJ whole genome shotgun (WGS) entry which is preliminary data.</text>
</comment>
<dbReference type="Proteomes" id="UP001523550">
    <property type="component" value="Unassembled WGS sequence"/>
</dbReference>